<sequence length="155" mass="17383">MQCVNSILQVFGKASGQEVNLAESVVVFSKNTPMQIRKDISEGLGIRSANKHEKYLGLPSVIGRSKKEVFSFIRDKIWSRINNWNERQLSQAGKEILIKAVLQTIPTYAMGVFRLPDGLIQDIEGMIARFWWNSCNALDQGSRHGHATKLIALIA</sequence>
<proteinExistence type="predicted"/>
<protein>
    <submittedName>
        <fullName evidence="1">Uncharacterized protein</fullName>
    </submittedName>
</protein>
<accession>A0AAW2XU38</accession>
<organism evidence="1">
    <name type="scientific">Sesamum latifolium</name>
    <dbReference type="NCBI Taxonomy" id="2727402"/>
    <lineage>
        <taxon>Eukaryota</taxon>
        <taxon>Viridiplantae</taxon>
        <taxon>Streptophyta</taxon>
        <taxon>Embryophyta</taxon>
        <taxon>Tracheophyta</taxon>
        <taxon>Spermatophyta</taxon>
        <taxon>Magnoliopsida</taxon>
        <taxon>eudicotyledons</taxon>
        <taxon>Gunneridae</taxon>
        <taxon>Pentapetalae</taxon>
        <taxon>asterids</taxon>
        <taxon>lamiids</taxon>
        <taxon>Lamiales</taxon>
        <taxon>Pedaliaceae</taxon>
        <taxon>Sesamum</taxon>
    </lineage>
</organism>
<dbReference type="PANTHER" id="PTHR33116">
    <property type="entry name" value="REVERSE TRANSCRIPTASE ZINC-BINDING DOMAIN-CONTAINING PROTEIN-RELATED-RELATED"/>
    <property type="match status" value="1"/>
</dbReference>
<evidence type="ECO:0000313" key="1">
    <source>
        <dbReference type="EMBL" id="KAL0456614.1"/>
    </source>
</evidence>
<dbReference type="EMBL" id="JACGWN010000003">
    <property type="protein sequence ID" value="KAL0456614.1"/>
    <property type="molecule type" value="Genomic_DNA"/>
</dbReference>
<gene>
    <name evidence="1" type="ORF">Slati_1000600</name>
</gene>
<reference evidence="1" key="2">
    <citation type="journal article" date="2024" name="Plant">
        <title>Genomic evolution and insights into agronomic trait innovations of Sesamum species.</title>
        <authorList>
            <person name="Miao H."/>
            <person name="Wang L."/>
            <person name="Qu L."/>
            <person name="Liu H."/>
            <person name="Sun Y."/>
            <person name="Le M."/>
            <person name="Wang Q."/>
            <person name="Wei S."/>
            <person name="Zheng Y."/>
            <person name="Lin W."/>
            <person name="Duan Y."/>
            <person name="Cao H."/>
            <person name="Xiong S."/>
            <person name="Wang X."/>
            <person name="Wei L."/>
            <person name="Li C."/>
            <person name="Ma Q."/>
            <person name="Ju M."/>
            <person name="Zhao R."/>
            <person name="Li G."/>
            <person name="Mu C."/>
            <person name="Tian Q."/>
            <person name="Mei H."/>
            <person name="Zhang T."/>
            <person name="Gao T."/>
            <person name="Zhang H."/>
        </authorList>
    </citation>
    <scope>NUCLEOTIDE SEQUENCE</scope>
    <source>
        <strain evidence="1">KEN1</strain>
    </source>
</reference>
<reference evidence="1" key="1">
    <citation type="submission" date="2020-06" db="EMBL/GenBank/DDBJ databases">
        <authorList>
            <person name="Li T."/>
            <person name="Hu X."/>
            <person name="Zhang T."/>
            <person name="Song X."/>
            <person name="Zhang H."/>
            <person name="Dai N."/>
            <person name="Sheng W."/>
            <person name="Hou X."/>
            <person name="Wei L."/>
        </authorList>
    </citation>
    <scope>NUCLEOTIDE SEQUENCE</scope>
    <source>
        <strain evidence="1">KEN1</strain>
        <tissue evidence="1">Leaf</tissue>
    </source>
</reference>
<dbReference type="PANTHER" id="PTHR33116:SF86">
    <property type="entry name" value="REVERSE TRANSCRIPTASE DOMAIN-CONTAINING PROTEIN"/>
    <property type="match status" value="1"/>
</dbReference>
<name>A0AAW2XU38_9LAMI</name>
<dbReference type="AlphaFoldDB" id="A0AAW2XU38"/>
<comment type="caution">
    <text evidence="1">The sequence shown here is derived from an EMBL/GenBank/DDBJ whole genome shotgun (WGS) entry which is preliminary data.</text>
</comment>